<evidence type="ECO:0000256" key="3">
    <source>
        <dbReference type="ARBA" id="ARBA00022448"/>
    </source>
</evidence>
<sequence>MNVASTTSHILHDSQQLTAHLPATETHATLYKSMLSGAVAGMVTDSLLLPFDTVNLRIKVQMVPPPKYTGITHAWKTILREEGVAGFFGGLGTTLKMAPINTAIYYTAYEFAKTTIASMVPKEHEPVAFFAAGAFSELCSSVSNVPTEVMKARMQLGRNPHNASGGWTKETTNYRGMVDAMTSIVRAEGIRGLYAGYTACLAVDASYSGFAFLFYELLKEHHRYVCSILLIIIVYISYGSIIILFPRNSDSVQRPPTAVETTCIGGMAGGAAAFLTNPLDIMTLRLMTQGNTKRYRGLAHCLQKSLADEGASILWKGSACRMMSVIPGTGISFGVYETVKAMLIEDGDDF</sequence>
<evidence type="ECO:0000256" key="9">
    <source>
        <dbReference type="RuleBase" id="RU000488"/>
    </source>
</evidence>
<dbReference type="OrthoDB" id="448427at2759"/>
<keyword evidence="5" id="KW-0677">Repeat</keyword>
<evidence type="ECO:0000256" key="4">
    <source>
        <dbReference type="ARBA" id="ARBA00022692"/>
    </source>
</evidence>
<comment type="subcellular location">
    <subcellularLocation>
        <location evidence="1">Membrane</location>
        <topology evidence="1">Multi-pass membrane protein</topology>
    </subcellularLocation>
</comment>
<dbReference type="GeneID" id="20813304"/>
<evidence type="ECO:0000256" key="1">
    <source>
        <dbReference type="ARBA" id="ARBA00004141"/>
    </source>
</evidence>
<evidence type="ECO:0000256" key="7">
    <source>
        <dbReference type="ARBA" id="ARBA00023136"/>
    </source>
</evidence>
<evidence type="ECO:0000256" key="8">
    <source>
        <dbReference type="PROSITE-ProRule" id="PRU00282"/>
    </source>
</evidence>
<feature type="transmembrane region" description="Helical" evidence="10">
    <location>
        <begin position="221"/>
        <end position="245"/>
    </location>
</feature>
<dbReference type="GO" id="GO:0016020">
    <property type="term" value="C:membrane"/>
    <property type="evidence" value="ECO:0007669"/>
    <property type="project" value="UniProtKB-SubCell"/>
</dbReference>
<evidence type="ECO:0000313" key="11">
    <source>
        <dbReference type="EMBL" id="ETV73996.1"/>
    </source>
</evidence>
<dbReference type="SUPFAM" id="SSF103506">
    <property type="entry name" value="Mitochondrial carrier"/>
    <property type="match status" value="1"/>
</dbReference>
<comment type="similarity">
    <text evidence="2 9">Belongs to the mitochondrial carrier (TC 2.A.29) family.</text>
</comment>
<evidence type="ECO:0000256" key="2">
    <source>
        <dbReference type="ARBA" id="ARBA00006375"/>
    </source>
</evidence>
<evidence type="ECO:0000256" key="6">
    <source>
        <dbReference type="ARBA" id="ARBA00022989"/>
    </source>
</evidence>
<dbReference type="Gene3D" id="1.50.40.10">
    <property type="entry name" value="Mitochondrial carrier domain"/>
    <property type="match status" value="2"/>
</dbReference>
<reference evidence="11" key="1">
    <citation type="submission" date="2013-12" db="EMBL/GenBank/DDBJ databases">
        <title>The Genome Sequence of Aphanomyces astaci APO3.</title>
        <authorList>
            <consortium name="The Broad Institute Genomics Platform"/>
            <person name="Russ C."/>
            <person name="Tyler B."/>
            <person name="van West P."/>
            <person name="Dieguez-Uribeondo J."/>
            <person name="Young S.K."/>
            <person name="Zeng Q."/>
            <person name="Gargeya S."/>
            <person name="Fitzgerald M."/>
            <person name="Abouelleil A."/>
            <person name="Alvarado L."/>
            <person name="Chapman S.B."/>
            <person name="Gainer-Dewar J."/>
            <person name="Goldberg J."/>
            <person name="Griggs A."/>
            <person name="Gujja S."/>
            <person name="Hansen M."/>
            <person name="Howarth C."/>
            <person name="Imamovic A."/>
            <person name="Ireland A."/>
            <person name="Larimer J."/>
            <person name="McCowan C."/>
            <person name="Murphy C."/>
            <person name="Pearson M."/>
            <person name="Poon T.W."/>
            <person name="Priest M."/>
            <person name="Roberts A."/>
            <person name="Saif S."/>
            <person name="Shea T."/>
            <person name="Sykes S."/>
            <person name="Wortman J."/>
            <person name="Nusbaum C."/>
            <person name="Birren B."/>
        </authorList>
    </citation>
    <scope>NUCLEOTIDE SEQUENCE [LARGE SCALE GENOMIC DNA]</scope>
    <source>
        <strain evidence="11">APO3</strain>
    </source>
</reference>
<dbReference type="RefSeq" id="XP_009836513.1">
    <property type="nucleotide sequence ID" value="XM_009838211.1"/>
</dbReference>
<name>W4G3Y7_APHAT</name>
<dbReference type="PROSITE" id="PS50920">
    <property type="entry name" value="SOLCAR"/>
    <property type="match status" value="3"/>
</dbReference>
<organism evidence="11">
    <name type="scientific">Aphanomyces astaci</name>
    <name type="common">Crayfish plague agent</name>
    <dbReference type="NCBI Taxonomy" id="112090"/>
    <lineage>
        <taxon>Eukaryota</taxon>
        <taxon>Sar</taxon>
        <taxon>Stramenopiles</taxon>
        <taxon>Oomycota</taxon>
        <taxon>Saprolegniomycetes</taxon>
        <taxon>Saprolegniales</taxon>
        <taxon>Verrucalvaceae</taxon>
        <taxon>Aphanomyces</taxon>
    </lineage>
</organism>
<feature type="transmembrane region" description="Helical" evidence="10">
    <location>
        <begin position="194"/>
        <end position="215"/>
    </location>
</feature>
<keyword evidence="6 10" id="KW-1133">Transmembrane helix</keyword>
<feature type="repeat" description="Solcar" evidence="8">
    <location>
        <begin position="256"/>
        <end position="342"/>
    </location>
</feature>
<dbReference type="Pfam" id="PF00153">
    <property type="entry name" value="Mito_carr"/>
    <property type="match status" value="3"/>
</dbReference>
<keyword evidence="7 8" id="KW-0472">Membrane</keyword>
<feature type="repeat" description="Solcar" evidence="8">
    <location>
        <begin position="124"/>
        <end position="221"/>
    </location>
</feature>
<dbReference type="PANTHER" id="PTHR45667">
    <property type="entry name" value="S-ADENOSYLMETHIONINE MITOCHONDRIAL CARRIER PROTEIN"/>
    <property type="match status" value="1"/>
</dbReference>
<dbReference type="EMBL" id="KI913146">
    <property type="protein sequence ID" value="ETV73996.1"/>
    <property type="molecule type" value="Genomic_DNA"/>
</dbReference>
<feature type="repeat" description="Solcar" evidence="8">
    <location>
        <begin position="28"/>
        <end position="115"/>
    </location>
</feature>
<proteinExistence type="inferred from homology"/>
<keyword evidence="3 9" id="KW-0813">Transport</keyword>
<dbReference type="InterPro" id="IPR023395">
    <property type="entry name" value="MCP_dom_sf"/>
</dbReference>
<keyword evidence="4 8" id="KW-0812">Transmembrane</keyword>
<protein>
    <submittedName>
        <fullName evidence="11">Uncharacterized protein</fullName>
    </submittedName>
</protein>
<evidence type="ECO:0000256" key="10">
    <source>
        <dbReference type="SAM" id="Phobius"/>
    </source>
</evidence>
<evidence type="ECO:0000256" key="5">
    <source>
        <dbReference type="ARBA" id="ARBA00022737"/>
    </source>
</evidence>
<dbReference type="InterPro" id="IPR018108">
    <property type="entry name" value="MCP_transmembrane"/>
</dbReference>
<dbReference type="VEuPathDB" id="FungiDB:H257_11308"/>
<dbReference type="AlphaFoldDB" id="W4G3Y7"/>
<gene>
    <name evidence="11" type="ORF">H257_11308</name>
</gene>
<accession>W4G3Y7</accession>